<dbReference type="RefSeq" id="WP_068701912.1">
    <property type="nucleotide sequence ID" value="NZ_BDCR01000001.1"/>
</dbReference>
<dbReference type="Proteomes" id="UP000076586">
    <property type="component" value="Unassembled WGS sequence"/>
</dbReference>
<evidence type="ECO:0000259" key="5">
    <source>
        <dbReference type="Pfam" id="PF03330"/>
    </source>
</evidence>
<accession>A0A170YT12</accession>
<dbReference type="EMBL" id="BDCR01000001">
    <property type="protein sequence ID" value="GAT62043.1"/>
    <property type="molecule type" value="Genomic_DNA"/>
</dbReference>
<feature type="domain" description="RlpA-like protein double-psi beta-barrel" evidence="5">
    <location>
        <begin position="23"/>
        <end position="112"/>
    </location>
</feature>
<dbReference type="InterPro" id="IPR036908">
    <property type="entry name" value="RlpA-like_sf"/>
</dbReference>
<dbReference type="CDD" id="cd22268">
    <property type="entry name" value="DPBB_RlpA-like"/>
    <property type="match status" value="1"/>
</dbReference>
<evidence type="ECO:0000256" key="4">
    <source>
        <dbReference type="RuleBase" id="RU003495"/>
    </source>
</evidence>
<dbReference type="GO" id="GO:0000270">
    <property type="term" value="P:peptidoglycan metabolic process"/>
    <property type="evidence" value="ECO:0007669"/>
    <property type="project" value="UniProtKB-UniRule"/>
</dbReference>
<dbReference type="NCBIfam" id="TIGR00413">
    <property type="entry name" value="rlpA"/>
    <property type="match status" value="1"/>
</dbReference>
<keyword evidence="7" id="KW-1185">Reference proteome</keyword>
<reference evidence="7" key="2">
    <citation type="journal article" date="2017" name="Genome Announc.">
        <title>Draft genome sequence of Paludibacter jiangxiensis NM7(T), a propionate-producing fermentative bacterium.</title>
        <authorList>
            <person name="Qiu Y.-L."/>
            <person name="Tourlousse D.M."/>
            <person name="Matsuura N."/>
            <person name="Ohashi A."/>
            <person name="Sekiguchi Y."/>
        </authorList>
    </citation>
    <scope>NUCLEOTIDE SEQUENCE [LARGE SCALE GENOMIC DNA]</scope>
    <source>
        <strain evidence="7">NM7</strain>
    </source>
</reference>
<keyword evidence="2 3" id="KW-0961">Cell wall biogenesis/degradation</keyword>
<feature type="signal peptide" evidence="3">
    <location>
        <begin position="1"/>
        <end position="21"/>
    </location>
</feature>
<dbReference type="STRING" id="681398.PJIAN_1633"/>
<sequence length="134" mass="15167" precursor="true">MKLTIRLLLLFFLFSVGFSYAQEHGNATYYNKKMHGRRTSDGSRYHKDSLTCAHRTYPLGTLLKVRNPKNNKEVIVKVTDRGPHRRNLIIDLSYAAAKEIDIVRFGIAPVEISRVEAADAASAPNDSIALHERK</sequence>
<dbReference type="Gene3D" id="2.40.40.10">
    <property type="entry name" value="RlpA-like domain"/>
    <property type="match status" value="1"/>
</dbReference>
<gene>
    <name evidence="3" type="primary">rlpA</name>
    <name evidence="6" type="ORF">PJIAN_1633</name>
</gene>
<evidence type="ECO:0000256" key="2">
    <source>
        <dbReference type="ARBA" id="ARBA00023316"/>
    </source>
</evidence>
<dbReference type="InterPro" id="IPR012997">
    <property type="entry name" value="RplA"/>
</dbReference>
<comment type="similarity">
    <text evidence="3 4">Belongs to the RlpA family.</text>
</comment>
<comment type="caution">
    <text evidence="6">The sequence shown here is derived from an EMBL/GenBank/DDBJ whole genome shotgun (WGS) entry which is preliminary data.</text>
</comment>
<evidence type="ECO:0000313" key="6">
    <source>
        <dbReference type="EMBL" id="GAT62043.1"/>
    </source>
</evidence>
<evidence type="ECO:0000256" key="1">
    <source>
        <dbReference type="ARBA" id="ARBA00023239"/>
    </source>
</evidence>
<keyword evidence="6" id="KW-0449">Lipoprotein</keyword>
<proteinExistence type="inferred from homology"/>
<dbReference type="HAMAP" id="MF_02071">
    <property type="entry name" value="RlpA"/>
    <property type="match status" value="1"/>
</dbReference>
<dbReference type="AlphaFoldDB" id="A0A170YT12"/>
<feature type="chain" id="PRO_5009986327" description="Probable endolytic peptidoglycan transglycosylase RlpA" evidence="3">
    <location>
        <begin position="22"/>
        <end position="134"/>
    </location>
</feature>
<reference evidence="7" key="1">
    <citation type="submission" date="2016-04" db="EMBL/GenBank/DDBJ databases">
        <title>Draft genome sequence of Paludibacter jiangxiensis strain NM7.</title>
        <authorList>
            <person name="Qiu Y."/>
            <person name="Matsuura N."/>
            <person name="Ohashi A."/>
            <person name="Tourlousse M.D."/>
            <person name="Sekiguchi Y."/>
        </authorList>
    </citation>
    <scope>NUCLEOTIDE SEQUENCE [LARGE SCALE GENOMIC DNA]</scope>
    <source>
        <strain evidence="7">NM7</strain>
    </source>
</reference>
<evidence type="ECO:0000313" key="7">
    <source>
        <dbReference type="Proteomes" id="UP000076586"/>
    </source>
</evidence>
<dbReference type="Pfam" id="PF03330">
    <property type="entry name" value="DPBB_1"/>
    <property type="match status" value="1"/>
</dbReference>
<dbReference type="PANTHER" id="PTHR34183:SF1">
    <property type="entry name" value="ENDOLYTIC PEPTIDOGLYCAN TRANSGLYCOSYLASE RLPA"/>
    <property type="match status" value="1"/>
</dbReference>
<organism evidence="6 7">
    <name type="scientific">Paludibacter jiangxiensis</name>
    <dbReference type="NCBI Taxonomy" id="681398"/>
    <lineage>
        <taxon>Bacteria</taxon>
        <taxon>Pseudomonadati</taxon>
        <taxon>Bacteroidota</taxon>
        <taxon>Bacteroidia</taxon>
        <taxon>Bacteroidales</taxon>
        <taxon>Paludibacteraceae</taxon>
        <taxon>Paludibacter</taxon>
    </lineage>
</organism>
<keyword evidence="1 3" id="KW-0456">Lyase</keyword>
<dbReference type="EC" id="4.2.2.-" evidence="3"/>
<protein>
    <recommendedName>
        <fullName evidence="3">Probable endolytic peptidoglycan transglycosylase RlpA</fullName>
        <ecNumber evidence="3">4.2.2.-</ecNumber>
    </recommendedName>
</protein>
<dbReference type="GO" id="GO:0071555">
    <property type="term" value="P:cell wall organization"/>
    <property type="evidence" value="ECO:0007669"/>
    <property type="project" value="UniProtKB-KW"/>
</dbReference>
<dbReference type="GO" id="GO:0008932">
    <property type="term" value="F:lytic endotransglycosylase activity"/>
    <property type="evidence" value="ECO:0007669"/>
    <property type="project" value="UniProtKB-UniRule"/>
</dbReference>
<keyword evidence="3" id="KW-0732">Signal</keyword>
<comment type="function">
    <text evidence="3">Lytic transglycosylase with a strong preference for naked glycan strands that lack stem peptides.</text>
</comment>
<dbReference type="InterPro" id="IPR009009">
    <property type="entry name" value="RlpA-like_DPBB"/>
</dbReference>
<evidence type="ECO:0000256" key="3">
    <source>
        <dbReference type="HAMAP-Rule" id="MF_02071"/>
    </source>
</evidence>
<dbReference type="OrthoDB" id="9779128at2"/>
<name>A0A170YT12_9BACT</name>
<dbReference type="SUPFAM" id="SSF50685">
    <property type="entry name" value="Barwin-like endoglucanases"/>
    <property type="match status" value="1"/>
</dbReference>
<dbReference type="PANTHER" id="PTHR34183">
    <property type="entry name" value="ENDOLYTIC PEPTIDOGLYCAN TRANSGLYCOSYLASE RLPA"/>
    <property type="match status" value="1"/>
</dbReference>
<dbReference type="InterPro" id="IPR034718">
    <property type="entry name" value="RlpA"/>
</dbReference>